<comment type="caution">
    <text evidence="1">The sequence shown here is derived from an EMBL/GenBank/DDBJ whole genome shotgun (WGS) entry which is preliminary data.</text>
</comment>
<accession>A0A7Z0GNI1</accession>
<proteinExistence type="predicted"/>
<dbReference type="RefSeq" id="WP_179542440.1">
    <property type="nucleotide sequence ID" value="NZ_BAAALL010000001.1"/>
</dbReference>
<gene>
    <name evidence="1" type="ORF">HNR09_002593</name>
</gene>
<evidence type="ECO:0000313" key="1">
    <source>
        <dbReference type="EMBL" id="NYJ79182.1"/>
    </source>
</evidence>
<dbReference type="Proteomes" id="UP000535437">
    <property type="component" value="Unassembled WGS sequence"/>
</dbReference>
<dbReference type="EMBL" id="JACCFY010000001">
    <property type="protein sequence ID" value="NYJ79182.1"/>
    <property type="molecule type" value="Genomic_DNA"/>
</dbReference>
<dbReference type="AlphaFoldDB" id="A0A7Z0GNI1"/>
<name>A0A7Z0GNI1_9MICC</name>
<reference evidence="1 2" key="1">
    <citation type="submission" date="2020-07" db="EMBL/GenBank/DDBJ databases">
        <title>Sequencing the genomes of 1000 actinobacteria strains.</title>
        <authorList>
            <person name="Klenk H.-P."/>
        </authorList>
    </citation>
    <scope>NUCLEOTIDE SEQUENCE [LARGE SCALE GENOMIC DNA]</scope>
    <source>
        <strain evidence="1 2">DSM 15475</strain>
    </source>
</reference>
<organism evidence="1 2">
    <name type="scientific">Nesterenkonia xinjiangensis</name>
    <dbReference type="NCBI Taxonomy" id="225327"/>
    <lineage>
        <taxon>Bacteria</taxon>
        <taxon>Bacillati</taxon>
        <taxon>Actinomycetota</taxon>
        <taxon>Actinomycetes</taxon>
        <taxon>Micrococcales</taxon>
        <taxon>Micrococcaceae</taxon>
        <taxon>Nesterenkonia</taxon>
    </lineage>
</organism>
<evidence type="ECO:0000313" key="2">
    <source>
        <dbReference type="Proteomes" id="UP000535437"/>
    </source>
</evidence>
<sequence>MSRHTSAPTWEDIPLLAEAETIRVYWSGPHGTDELGVPRYTLGVVVRCPFCRREHNHGTGRGYGEDIPAILSRVAHCAGRYADAHPTGTYWITGADRADIPSYPGERARQIAQRRQEADT</sequence>
<protein>
    <submittedName>
        <fullName evidence="1">Uncharacterized protein</fullName>
    </submittedName>
</protein>
<keyword evidence="2" id="KW-1185">Reference proteome</keyword>